<dbReference type="GO" id="GO:0005576">
    <property type="term" value="C:extracellular region"/>
    <property type="evidence" value="ECO:0007669"/>
    <property type="project" value="UniProtKB-SubCell"/>
</dbReference>
<evidence type="ECO:0000256" key="2">
    <source>
        <dbReference type="ARBA" id="ARBA00009127"/>
    </source>
</evidence>
<dbReference type="PANTHER" id="PTHR10009">
    <property type="entry name" value="PROTEIN YELLOW-RELATED"/>
    <property type="match status" value="1"/>
</dbReference>
<reference evidence="5 6" key="1">
    <citation type="submission" date="2023-01" db="EMBL/GenBank/DDBJ databases">
        <authorList>
            <person name="Whitehead M."/>
        </authorList>
    </citation>
    <scope>NUCLEOTIDE SEQUENCE [LARGE SCALE GENOMIC DNA]</scope>
</reference>
<dbReference type="PANTHER" id="PTHR10009:SF6">
    <property type="entry name" value="FI16876P1"/>
    <property type="match status" value="1"/>
</dbReference>
<evidence type="ECO:0000256" key="1">
    <source>
        <dbReference type="ARBA" id="ARBA00004613"/>
    </source>
</evidence>
<sequence>MLFHKNSADDKCSEEQFNDIRTMFNNYYSLLSCRLTIAVIIISYIGPRVGGATTDNDDQRHQNRLMPRFLNGHYVTWPAKGDLDGTTSYCDADSPPPKPPPHIYYVPDNLVFTRMQMAGDRAFIVSPRYKPGVPFTLGYVPLTDCPSTSTVSNNSLNTQHKRNNDDGYHPVTPYPSLHAHCQFTKQSTQYKGKESSCDSECLVNVVDVYLGPDGILWILDIGIVNTLPSPDSASKRKKYNDPKVLGIDVTTGVTVHKIMLGELLKPIPTHEDKLKTIVRSLCSIVVEYDDNSDKDTVAGKSRTQKRTRTGDNGMAKKVMRDKLPTKDKFDVGGNSDNSNIRSKNNYNGSGRCNRKCSRSSEDDPPIVRNRRNSNDTSSSNKPKPVAVYVGDACTHDRFKGLIVVWLVEECRGIRVILPASVSATEDDDSCDGDLDPSRNTLHMALLDDFGGRQKQRHLYFTYGRNPDAFRIPVTAFRDHGTTRRSVDLKLTSCPSTGSNQCVMNVGRKPISGGGSVGRPLVPVDSAYGMQWYFRDPAAIRRSDLYVWDARRRFHSEYFDLVVRGHVTRVMSVQHSGRSCVIGVCGLPPDTRYRRDTGCGKEMGRGKDTEHGKETGRGKEKGHGKDKGHGKGTGRGKDTGCETDYGCNDDDDDPCESCNNASDAFIKNGTDGRLKRPSGGRLSPGCMEITSVDYASTKPTGAAKDGYVLWALHSNIQDWAHGQTGRFGMTALLCPIVCNTAGD</sequence>
<feature type="compositionally biased region" description="Basic and acidic residues" evidence="4">
    <location>
        <begin position="318"/>
        <end position="330"/>
    </location>
</feature>
<evidence type="ECO:0000313" key="5">
    <source>
        <dbReference type="EMBL" id="CAI6351294.1"/>
    </source>
</evidence>
<dbReference type="PROSITE" id="PS51257">
    <property type="entry name" value="PROKAR_LIPOPROTEIN"/>
    <property type="match status" value="1"/>
</dbReference>
<accession>A0AAV0W6B3</accession>
<proteinExistence type="inferred from homology"/>
<gene>
    <name evidence="5" type="ORF">MEUPH1_LOCUS7654</name>
</gene>
<feature type="region of interest" description="Disordered" evidence="4">
    <location>
        <begin position="292"/>
        <end position="385"/>
    </location>
</feature>
<feature type="region of interest" description="Disordered" evidence="4">
    <location>
        <begin position="595"/>
        <end position="634"/>
    </location>
</feature>
<dbReference type="Proteomes" id="UP001160148">
    <property type="component" value="Unassembled WGS sequence"/>
</dbReference>
<protein>
    <submittedName>
        <fullName evidence="5">Uncharacterized protein</fullName>
    </submittedName>
</protein>
<dbReference type="Pfam" id="PF03022">
    <property type="entry name" value="MRJP"/>
    <property type="match status" value="1"/>
</dbReference>
<dbReference type="InterPro" id="IPR011042">
    <property type="entry name" value="6-blade_b-propeller_TolB-like"/>
</dbReference>
<evidence type="ECO:0000313" key="6">
    <source>
        <dbReference type="Proteomes" id="UP001160148"/>
    </source>
</evidence>
<dbReference type="InterPro" id="IPR017996">
    <property type="entry name" value="MRJP/yellow-related"/>
</dbReference>
<comment type="caution">
    <text evidence="5">The sequence shown here is derived from an EMBL/GenBank/DDBJ whole genome shotgun (WGS) entry which is preliminary data.</text>
</comment>
<feature type="compositionally biased region" description="Polar residues" evidence="4">
    <location>
        <begin position="334"/>
        <end position="350"/>
    </location>
</feature>
<organism evidence="5 6">
    <name type="scientific">Macrosiphum euphorbiae</name>
    <name type="common">potato aphid</name>
    <dbReference type="NCBI Taxonomy" id="13131"/>
    <lineage>
        <taxon>Eukaryota</taxon>
        <taxon>Metazoa</taxon>
        <taxon>Ecdysozoa</taxon>
        <taxon>Arthropoda</taxon>
        <taxon>Hexapoda</taxon>
        <taxon>Insecta</taxon>
        <taxon>Pterygota</taxon>
        <taxon>Neoptera</taxon>
        <taxon>Paraneoptera</taxon>
        <taxon>Hemiptera</taxon>
        <taxon>Sternorrhyncha</taxon>
        <taxon>Aphidomorpha</taxon>
        <taxon>Aphidoidea</taxon>
        <taxon>Aphididae</taxon>
        <taxon>Macrosiphini</taxon>
        <taxon>Macrosiphum</taxon>
    </lineage>
</organism>
<name>A0AAV0W6B3_9HEMI</name>
<dbReference type="AlphaFoldDB" id="A0AAV0W6B3"/>
<evidence type="ECO:0000256" key="4">
    <source>
        <dbReference type="SAM" id="MobiDB-lite"/>
    </source>
</evidence>
<evidence type="ECO:0000256" key="3">
    <source>
        <dbReference type="ARBA" id="ARBA00022525"/>
    </source>
</evidence>
<keyword evidence="3" id="KW-0964">Secreted</keyword>
<keyword evidence="6" id="KW-1185">Reference proteome</keyword>
<dbReference type="EMBL" id="CARXXK010000001">
    <property type="protein sequence ID" value="CAI6351294.1"/>
    <property type="molecule type" value="Genomic_DNA"/>
</dbReference>
<comment type="subcellular location">
    <subcellularLocation>
        <location evidence="1">Secreted</location>
    </subcellularLocation>
</comment>
<dbReference type="Gene3D" id="2.120.10.30">
    <property type="entry name" value="TolB, C-terminal domain"/>
    <property type="match status" value="1"/>
</dbReference>
<comment type="similarity">
    <text evidence="2">Belongs to the major royal jelly protein family.</text>
</comment>